<gene>
    <name evidence="2" type="ORF">PoB_000629500</name>
</gene>
<organism evidence="2 3">
    <name type="scientific">Plakobranchus ocellatus</name>
    <dbReference type="NCBI Taxonomy" id="259542"/>
    <lineage>
        <taxon>Eukaryota</taxon>
        <taxon>Metazoa</taxon>
        <taxon>Spiralia</taxon>
        <taxon>Lophotrochozoa</taxon>
        <taxon>Mollusca</taxon>
        <taxon>Gastropoda</taxon>
        <taxon>Heterobranchia</taxon>
        <taxon>Euthyneura</taxon>
        <taxon>Panpulmonata</taxon>
        <taxon>Sacoglossa</taxon>
        <taxon>Placobranchoidea</taxon>
        <taxon>Plakobranchidae</taxon>
        <taxon>Plakobranchus</taxon>
    </lineage>
</organism>
<reference evidence="2 3" key="1">
    <citation type="journal article" date="2021" name="Elife">
        <title>Chloroplast acquisition without the gene transfer in kleptoplastic sea slugs, Plakobranchus ocellatus.</title>
        <authorList>
            <person name="Maeda T."/>
            <person name="Takahashi S."/>
            <person name="Yoshida T."/>
            <person name="Shimamura S."/>
            <person name="Takaki Y."/>
            <person name="Nagai Y."/>
            <person name="Toyoda A."/>
            <person name="Suzuki Y."/>
            <person name="Arimoto A."/>
            <person name="Ishii H."/>
            <person name="Satoh N."/>
            <person name="Nishiyama T."/>
            <person name="Hasebe M."/>
            <person name="Maruyama T."/>
            <person name="Minagawa J."/>
            <person name="Obokata J."/>
            <person name="Shigenobu S."/>
        </authorList>
    </citation>
    <scope>NUCLEOTIDE SEQUENCE [LARGE SCALE GENOMIC DNA]</scope>
</reference>
<evidence type="ECO:0000256" key="1">
    <source>
        <dbReference type="SAM" id="MobiDB-lite"/>
    </source>
</evidence>
<dbReference type="EMBL" id="BLXT01000744">
    <property type="protein sequence ID" value="GFN79789.1"/>
    <property type="molecule type" value="Genomic_DNA"/>
</dbReference>
<name>A0AAV3Y9L3_9GAST</name>
<evidence type="ECO:0000313" key="2">
    <source>
        <dbReference type="EMBL" id="GFN79789.1"/>
    </source>
</evidence>
<comment type="caution">
    <text evidence="2">The sequence shown here is derived from an EMBL/GenBank/DDBJ whole genome shotgun (WGS) entry which is preliminary data.</text>
</comment>
<feature type="region of interest" description="Disordered" evidence="1">
    <location>
        <begin position="114"/>
        <end position="147"/>
    </location>
</feature>
<evidence type="ECO:0000313" key="3">
    <source>
        <dbReference type="Proteomes" id="UP000735302"/>
    </source>
</evidence>
<keyword evidence="3" id="KW-1185">Reference proteome</keyword>
<sequence length="147" mass="16097">MIAGPERVGIGRWSRGGWGGGVAITRNHLTGERTTAAPHTLGMWGKSPLDLFTFSLPLHHHIPNCRPRTLDISLGAENNLFLSTLELHTPQSVGCVRHFGMSLVLQRAMDGHSSYVSEQEMKSASPSPSQHPSPISPLPHPFRRSLH</sequence>
<accession>A0AAV3Y9L3</accession>
<dbReference type="Proteomes" id="UP000735302">
    <property type="component" value="Unassembled WGS sequence"/>
</dbReference>
<proteinExistence type="predicted"/>
<protein>
    <submittedName>
        <fullName evidence="2">Uncharacterized protein</fullName>
    </submittedName>
</protein>
<dbReference type="AlphaFoldDB" id="A0AAV3Y9L3"/>
<feature type="compositionally biased region" description="Pro residues" evidence="1">
    <location>
        <begin position="129"/>
        <end position="140"/>
    </location>
</feature>